<evidence type="ECO:0000313" key="2">
    <source>
        <dbReference type="EMBL" id="TKD09941.1"/>
    </source>
</evidence>
<dbReference type="OrthoDB" id="5514292at2"/>
<protein>
    <submittedName>
        <fullName evidence="2">Uncharacterized protein</fullName>
    </submittedName>
</protein>
<dbReference type="AlphaFoldDB" id="A0A4U1JFB1"/>
<comment type="caution">
    <text evidence="2">The sequence shown here is derived from an EMBL/GenBank/DDBJ whole genome shotgun (WGS) entry which is preliminary data.</text>
</comment>
<reference evidence="2 3" key="1">
    <citation type="submission" date="2019-04" db="EMBL/GenBank/DDBJ databases">
        <authorList>
            <person name="Li Y."/>
            <person name="Wang J."/>
        </authorList>
    </citation>
    <scope>NUCLEOTIDE SEQUENCE [LARGE SCALE GENOMIC DNA]</scope>
    <source>
        <strain evidence="2 3">DSM 14668</strain>
    </source>
</reference>
<proteinExistence type="predicted"/>
<keyword evidence="1" id="KW-0175">Coiled coil</keyword>
<gene>
    <name evidence="2" type="ORF">E8A74_10035</name>
</gene>
<dbReference type="RefSeq" id="WP_136928740.1">
    <property type="nucleotide sequence ID" value="NZ_SSMQ01000008.1"/>
</dbReference>
<evidence type="ECO:0000313" key="3">
    <source>
        <dbReference type="Proteomes" id="UP000309215"/>
    </source>
</evidence>
<dbReference type="EMBL" id="SSMQ01000008">
    <property type="protein sequence ID" value="TKD09941.1"/>
    <property type="molecule type" value="Genomic_DNA"/>
</dbReference>
<name>A0A4U1JFB1_9BACT</name>
<feature type="coiled-coil region" evidence="1">
    <location>
        <begin position="9"/>
        <end position="40"/>
    </location>
</feature>
<evidence type="ECO:0000256" key="1">
    <source>
        <dbReference type="SAM" id="Coils"/>
    </source>
</evidence>
<organism evidence="2 3">
    <name type="scientific">Polyangium fumosum</name>
    <dbReference type="NCBI Taxonomy" id="889272"/>
    <lineage>
        <taxon>Bacteria</taxon>
        <taxon>Pseudomonadati</taxon>
        <taxon>Myxococcota</taxon>
        <taxon>Polyangia</taxon>
        <taxon>Polyangiales</taxon>
        <taxon>Polyangiaceae</taxon>
        <taxon>Polyangium</taxon>
    </lineage>
</organism>
<accession>A0A4U1JFB1</accession>
<sequence>MASWRDELIEAAKTKAERDAEEQERHRKRVQEALHTAEAALSLGAEALRFTRDRLRDKGQVPTFGEQADDYKLKLGDFSLRVELARDAAVVRVTFGDGKPREFDFAKDRHIAPADVEEYIGRRAVELVRTAQKSSPW</sequence>
<keyword evidence="3" id="KW-1185">Reference proteome</keyword>
<dbReference type="Proteomes" id="UP000309215">
    <property type="component" value="Unassembled WGS sequence"/>
</dbReference>